<dbReference type="SMART" id="SM00216">
    <property type="entry name" value="VWD"/>
    <property type="match status" value="1"/>
</dbReference>
<feature type="domain" description="VWFD" evidence="8">
    <location>
        <begin position="88"/>
        <end position="252"/>
    </location>
</feature>
<keyword evidence="2" id="KW-0732">Signal</keyword>
<dbReference type="SMART" id="SM00181">
    <property type="entry name" value="EGF"/>
    <property type="match status" value="1"/>
</dbReference>
<dbReference type="SMART" id="SM00179">
    <property type="entry name" value="EGF_CA"/>
    <property type="match status" value="1"/>
</dbReference>
<evidence type="ECO:0000256" key="4">
    <source>
        <dbReference type="ARBA" id="ARBA00023157"/>
    </source>
</evidence>
<evidence type="ECO:0000256" key="5">
    <source>
        <dbReference type="ARBA" id="ARBA00023180"/>
    </source>
</evidence>
<evidence type="ECO:0000256" key="1">
    <source>
        <dbReference type="ARBA" id="ARBA00022536"/>
    </source>
</evidence>
<dbReference type="Pfam" id="PF07645">
    <property type="entry name" value="EGF_CA"/>
    <property type="match status" value="1"/>
</dbReference>
<evidence type="ECO:0000256" key="2">
    <source>
        <dbReference type="ARBA" id="ARBA00022729"/>
    </source>
</evidence>
<dbReference type="SUPFAM" id="SSF57196">
    <property type="entry name" value="EGF/Laminin"/>
    <property type="match status" value="1"/>
</dbReference>
<dbReference type="InterPro" id="IPR001846">
    <property type="entry name" value="VWF_type-D"/>
</dbReference>
<dbReference type="PANTHER" id="PTHR11339">
    <property type="entry name" value="EXTRACELLULAR MATRIX GLYCOPROTEIN RELATED"/>
    <property type="match status" value="1"/>
</dbReference>
<dbReference type="InterPro" id="IPR014853">
    <property type="entry name" value="VWF/SSPO/ZAN-like_Cys-rich_dom"/>
</dbReference>
<accession>A0AAD9NRK6</accession>
<dbReference type="EMBL" id="JAODUO010000454">
    <property type="protein sequence ID" value="KAK2180187.1"/>
    <property type="molecule type" value="Genomic_DNA"/>
</dbReference>
<keyword evidence="5" id="KW-0325">Glycoprotein</keyword>
<dbReference type="InterPro" id="IPR049883">
    <property type="entry name" value="NOTCH1_EGF-like"/>
</dbReference>
<evidence type="ECO:0008006" key="11">
    <source>
        <dbReference type="Google" id="ProtNLM"/>
    </source>
</evidence>
<keyword evidence="10" id="KW-1185">Reference proteome</keyword>
<dbReference type="InterPro" id="IPR001881">
    <property type="entry name" value="EGF-like_Ca-bd_dom"/>
</dbReference>
<dbReference type="InterPro" id="IPR050780">
    <property type="entry name" value="Mucin_vWF_Thrombospondin_sf"/>
</dbReference>
<dbReference type="SMART" id="SM00832">
    <property type="entry name" value="C8"/>
    <property type="match status" value="1"/>
</dbReference>
<keyword evidence="3" id="KW-0677">Repeat</keyword>
<dbReference type="GO" id="GO:0005509">
    <property type="term" value="F:calcium ion binding"/>
    <property type="evidence" value="ECO:0007669"/>
    <property type="project" value="InterPro"/>
</dbReference>
<dbReference type="PROSITE" id="PS50026">
    <property type="entry name" value="EGF_3"/>
    <property type="match status" value="1"/>
</dbReference>
<dbReference type="AlphaFoldDB" id="A0AAD9NRK6"/>
<dbReference type="Pfam" id="PF00094">
    <property type="entry name" value="VWD"/>
    <property type="match status" value="1"/>
</dbReference>
<evidence type="ECO:0000259" key="8">
    <source>
        <dbReference type="PROSITE" id="PS51233"/>
    </source>
</evidence>
<name>A0AAD9NRK6_RIDPI</name>
<evidence type="ECO:0000313" key="10">
    <source>
        <dbReference type="Proteomes" id="UP001209878"/>
    </source>
</evidence>
<gene>
    <name evidence="9" type="ORF">NP493_455g00000</name>
</gene>
<evidence type="ECO:0000313" key="9">
    <source>
        <dbReference type="EMBL" id="KAK2180187.1"/>
    </source>
</evidence>
<dbReference type="Proteomes" id="UP001209878">
    <property type="component" value="Unassembled WGS sequence"/>
</dbReference>
<keyword evidence="1 6" id="KW-0245">EGF-like domain</keyword>
<feature type="domain" description="EGF-like" evidence="7">
    <location>
        <begin position="46"/>
        <end position="85"/>
    </location>
</feature>
<dbReference type="PROSITE" id="PS51233">
    <property type="entry name" value="VWFD"/>
    <property type="match status" value="1"/>
</dbReference>
<dbReference type="CDD" id="cd00054">
    <property type="entry name" value="EGF_CA"/>
    <property type="match status" value="1"/>
</dbReference>
<protein>
    <recommendedName>
        <fullName evidence="11">Zonadhesin</fullName>
    </recommendedName>
</protein>
<evidence type="ECO:0000256" key="6">
    <source>
        <dbReference type="PROSITE-ProRule" id="PRU00076"/>
    </source>
</evidence>
<comment type="caution">
    <text evidence="6">Lacks conserved residue(s) required for the propagation of feature annotation.</text>
</comment>
<dbReference type="Pfam" id="PF08742">
    <property type="entry name" value="C8"/>
    <property type="match status" value="1"/>
</dbReference>
<dbReference type="InterPro" id="IPR000742">
    <property type="entry name" value="EGF"/>
</dbReference>
<reference evidence="9" key="1">
    <citation type="journal article" date="2023" name="Mol. Biol. Evol.">
        <title>Third-Generation Sequencing Reveals the Adaptive Role of the Epigenome in Three Deep-Sea Polychaetes.</title>
        <authorList>
            <person name="Perez M."/>
            <person name="Aroh O."/>
            <person name="Sun Y."/>
            <person name="Lan Y."/>
            <person name="Juniper S.K."/>
            <person name="Young C.R."/>
            <person name="Angers B."/>
            <person name="Qian P.Y."/>
        </authorList>
    </citation>
    <scope>NUCLEOTIDE SEQUENCE</scope>
    <source>
        <strain evidence="9">R07B-5</strain>
    </source>
</reference>
<dbReference type="InterPro" id="IPR000152">
    <property type="entry name" value="EGF-type_Asp/Asn_hydroxyl_site"/>
</dbReference>
<dbReference type="Gene3D" id="2.10.25.10">
    <property type="entry name" value="Laminin"/>
    <property type="match status" value="1"/>
</dbReference>
<dbReference type="FunFam" id="2.10.25.10:FF:000038">
    <property type="entry name" value="Fibrillin 2"/>
    <property type="match status" value="1"/>
</dbReference>
<keyword evidence="4" id="KW-1015">Disulfide bond</keyword>
<organism evidence="9 10">
    <name type="scientific">Ridgeia piscesae</name>
    <name type="common">Tubeworm</name>
    <dbReference type="NCBI Taxonomy" id="27915"/>
    <lineage>
        <taxon>Eukaryota</taxon>
        <taxon>Metazoa</taxon>
        <taxon>Spiralia</taxon>
        <taxon>Lophotrochozoa</taxon>
        <taxon>Annelida</taxon>
        <taxon>Polychaeta</taxon>
        <taxon>Sedentaria</taxon>
        <taxon>Canalipalpata</taxon>
        <taxon>Sabellida</taxon>
        <taxon>Siboglinidae</taxon>
        <taxon>Ridgeia</taxon>
    </lineage>
</organism>
<dbReference type="PROSITE" id="PS01186">
    <property type="entry name" value="EGF_2"/>
    <property type="match status" value="1"/>
</dbReference>
<comment type="caution">
    <text evidence="9">The sequence shown here is derived from an EMBL/GenBank/DDBJ whole genome shotgun (WGS) entry which is preliminary data.</text>
</comment>
<dbReference type="PROSITE" id="PS00010">
    <property type="entry name" value="ASX_HYDROXYL"/>
    <property type="match status" value="1"/>
</dbReference>
<proteinExistence type="predicted"/>
<evidence type="ECO:0000256" key="3">
    <source>
        <dbReference type="ARBA" id="ARBA00022737"/>
    </source>
</evidence>
<evidence type="ECO:0000259" key="7">
    <source>
        <dbReference type="PROSITE" id="PS50026"/>
    </source>
</evidence>
<sequence length="519" mass="53032">MYSEVCLSPLDVECRSRLTDTEASVSSSLTGDVLAVACVANKGLLYVDECRTSPCHKNGRCVNTPGSYLCYCQPGYFGDGKTSCQPEGECVGWGVPHYITFDGYRFHFMGECKYVFTRPCSPGTTLPYFEVLSQNEYRGTRSRTRGVTYTKYAEVRVSGHVVQLREMGVVYVTVGSAGTSLTTDFGLRVTFDGLSRLAVHVAASYAGSLCGLCGNYDGNSRNDTMTQRGVLASNSRVFGNSWADKTDDPSCPDVMTDLRQCTDVTMNAATSAKCGRMTDSDGPFAACHGVIDPTPYEAGCRLDLCSDTNNDDLYCMALASYAEVCGENGVWVAWRTNQLCRIAGVAEGLWIAGVAEGLGIAGGAEGLGIAGVAEGLWIAGVAEGLGIAGVAEGLEIAGVAEGLETAGVAEGLGIAGVAEGLGIAGVAEGLETAGVAEGLGIAGVAEGLWIAGVAEGLGIAGGAEGLGIAGVAEGLGIAGVAEGLWIAGVAGGLWIAGVAEGLGIAGVAEGLEIAGVAEG</sequence>